<protein>
    <recommendedName>
        <fullName evidence="3">F-box domain-containing protein</fullName>
    </recommendedName>
</protein>
<keyword evidence="2" id="KW-1185">Reference proteome</keyword>
<reference evidence="1" key="1">
    <citation type="submission" date="2022-07" db="EMBL/GenBank/DDBJ databases">
        <title>Genome Sequence of Physisporinus lineatus.</title>
        <authorList>
            <person name="Buettner E."/>
        </authorList>
    </citation>
    <scope>NUCLEOTIDE SEQUENCE</scope>
    <source>
        <strain evidence="1">VT162</strain>
    </source>
</reference>
<organism evidence="1 2">
    <name type="scientific">Meripilus lineatus</name>
    <dbReference type="NCBI Taxonomy" id="2056292"/>
    <lineage>
        <taxon>Eukaryota</taxon>
        <taxon>Fungi</taxon>
        <taxon>Dikarya</taxon>
        <taxon>Basidiomycota</taxon>
        <taxon>Agaricomycotina</taxon>
        <taxon>Agaricomycetes</taxon>
        <taxon>Polyporales</taxon>
        <taxon>Meripilaceae</taxon>
        <taxon>Meripilus</taxon>
    </lineage>
</organism>
<gene>
    <name evidence="1" type="ORF">NLI96_g3472</name>
</gene>
<dbReference type="Proteomes" id="UP001212997">
    <property type="component" value="Unassembled WGS sequence"/>
</dbReference>
<evidence type="ECO:0000313" key="2">
    <source>
        <dbReference type="Proteomes" id="UP001212997"/>
    </source>
</evidence>
<dbReference type="AlphaFoldDB" id="A0AAD5YGJ6"/>
<accession>A0AAD5YGJ6</accession>
<sequence length="400" mass="44577">MACDKPLHIPQELVDAILDGLWDDKPTLSACSLVTKSWLERCRSYLFHSLKVAIIDSERPLSSFLTQLGSQLRFGAYVRSLAIVDISSFGGRAPFLQRVISAYQLRRIIVRLPGLLELQLNHVQIRSQPPLELPVARYSRLQRLVISNSDMAVSQVGKEWNPVFETLAMFTHINELIFDSVFDQNESSPSDVGEISLGWELPACRLSTEYLRVRSSTSSRRLLDILQVVLRPGTVKSICVNCMGRDDHHSIGGIVKRAASSLESFRLEFPQYSRLKVSELNAVTLQLHACKALKTLTFTFCVANSRTGGEIFCAIVGILAMINRSAITTVSLFIRILPGIVVGVGAMDWGAADKVLGEYKQLERVNILVTGGEDGIVDLWRENIASKLPKLSRRDVVRIQ</sequence>
<comment type="caution">
    <text evidence="1">The sequence shown here is derived from an EMBL/GenBank/DDBJ whole genome shotgun (WGS) entry which is preliminary data.</text>
</comment>
<evidence type="ECO:0000313" key="1">
    <source>
        <dbReference type="EMBL" id="KAJ3487519.1"/>
    </source>
</evidence>
<proteinExistence type="predicted"/>
<dbReference type="EMBL" id="JANAWD010000089">
    <property type="protein sequence ID" value="KAJ3487519.1"/>
    <property type="molecule type" value="Genomic_DNA"/>
</dbReference>
<evidence type="ECO:0008006" key="3">
    <source>
        <dbReference type="Google" id="ProtNLM"/>
    </source>
</evidence>
<name>A0AAD5YGJ6_9APHY</name>